<name>A0A2I0J9S4_PUNGR</name>
<evidence type="ECO:0000313" key="1">
    <source>
        <dbReference type="EMBL" id="PKI53015.1"/>
    </source>
</evidence>
<accession>A0A2I0J9S4</accession>
<gene>
    <name evidence="1" type="ORF">CRG98_026595</name>
</gene>
<comment type="caution">
    <text evidence="1">The sequence shown here is derived from an EMBL/GenBank/DDBJ whole genome shotgun (WGS) entry which is preliminary data.</text>
</comment>
<keyword evidence="2" id="KW-1185">Reference proteome</keyword>
<dbReference type="EMBL" id="PGOL01001887">
    <property type="protein sequence ID" value="PKI53015.1"/>
    <property type="molecule type" value="Genomic_DNA"/>
</dbReference>
<evidence type="ECO:0000313" key="2">
    <source>
        <dbReference type="Proteomes" id="UP000233551"/>
    </source>
</evidence>
<dbReference type="Proteomes" id="UP000233551">
    <property type="component" value="Unassembled WGS sequence"/>
</dbReference>
<dbReference type="AlphaFoldDB" id="A0A2I0J9S4"/>
<sequence length="175" mass="20290">METADAQLIHIKITSAGLWFRNETEFNEVDVPVTEKLSGARRGKVALKFWNIYTEPPEYQAETSYNGQNSNPVLEEGVGKASKEDPHYSFILSAKETLRAAVFHFGRKWHRRLSFIWRHVRPIAGSFWKLWNIAGVRLNLLVPRWLQVLPLDRLNSYADVLSVIFLNFTVRVQYS</sequence>
<reference evidence="1 2" key="1">
    <citation type="submission" date="2017-11" db="EMBL/GenBank/DDBJ databases">
        <title>De-novo sequencing of pomegranate (Punica granatum L.) genome.</title>
        <authorList>
            <person name="Akparov Z."/>
            <person name="Amiraslanov A."/>
            <person name="Hajiyeva S."/>
            <person name="Abbasov M."/>
            <person name="Kaur K."/>
            <person name="Hamwieh A."/>
            <person name="Solovyev V."/>
            <person name="Salamov A."/>
            <person name="Braich B."/>
            <person name="Kosarev P."/>
            <person name="Mahmoud A."/>
            <person name="Hajiyev E."/>
            <person name="Babayeva S."/>
            <person name="Izzatullayeva V."/>
            <person name="Mammadov A."/>
            <person name="Mammadov A."/>
            <person name="Sharifova S."/>
            <person name="Ojaghi J."/>
            <person name="Eynullazada K."/>
            <person name="Bayramov B."/>
            <person name="Abdulazimova A."/>
            <person name="Shahmuradov I."/>
        </authorList>
    </citation>
    <scope>NUCLEOTIDE SEQUENCE [LARGE SCALE GENOMIC DNA]</scope>
    <source>
        <strain evidence="2">cv. AG2017</strain>
        <tissue evidence="1">Leaf</tissue>
    </source>
</reference>
<proteinExistence type="predicted"/>
<protein>
    <submittedName>
        <fullName evidence="1">Uncharacterized protein</fullName>
    </submittedName>
</protein>
<organism evidence="1 2">
    <name type="scientific">Punica granatum</name>
    <name type="common">Pomegranate</name>
    <dbReference type="NCBI Taxonomy" id="22663"/>
    <lineage>
        <taxon>Eukaryota</taxon>
        <taxon>Viridiplantae</taxon>
        <taxon>Streptophyta</taxon>
        <taxon>Embryophyta</taxon>
        <taxon>Tracheophyta</taxon>
        <taxon>Spermatophyta</taxon>
        <taxon>Magnoliopsida</taxon>
        <taxon>eudicotyledons</taxon>
        <taxon>Gunneridae</taxon>
        <taxon>Pentapetalae</taxon>
        <taxon>rosids</taxon>
        <taxon>malvids</taxon>
        <taxon>Myrtales</taxon>
        <taxon>Lythraceae</taxon>
        <taxon>Punica</taxon>
    </lineage>
</organism>